<name>A0A9W6CX58_9MICO</name>
<comment type="caution">
    <text evidence="8">The sequence shown here is derived from an EMBL/GenBank/DDBJ whole genome shotgun (WGS) entry which is preliminary data.</text>
</comment>
<keyword evidence="9" id="KW-1185">Reference proteome</keyword>
<dbReference type="PANTHER" id="PTHR47268">
    <property type="entry name" value="ACYLPHOSPHATASE"/>
    <property type="match status" value="1"/>
</dbReference>
<dbReference type="PANTHER" id="PTHR47268:SF4">
    <property type="entry name" value="ACYLPHOSPHATASE"/>
    <property type="match status" value="1"/>
</dbReference>
<gene>
    <name evidence="8" type="ORF">ARHIZOSPH14_24840</name>
</gene>
<evidence type="ECO:0000313" key="9">
    <source>
        <dbReference type="Proteomes" id="UP001144396"/>
    </source>
</evidence>
<dbReference type="InterPro" id="IPR001792">
    <property type="entry name" value="Acylphosphatase-like_dom"/>
</dbReference>
<feature type="active site" evidence="5">
    <location>
        <position position="18"/>
    </location>
</feature>
<organism evidence="8 9">
    <name type="scientific">Agromyces rhizosphaerae</name>
    <dbReference type="NCBI Taxonomy" id="88374"/>
    <lineage>
        <taxon>Bacteria</taxon>
        <taxon>Bacillati</taxon>
        <taxon>Actinomycetota</taxon>
        <taxon>Actinomycetes</taxon>
        <taxon>Micrococcales</taxon>
        <taxon>Microbacteriaceae</taxon>
        <taxon>Agromyces</taxon>
    </lineage>
</organism>
<dbReference type="RefSeq" id="WP_281885443.1">
    <property type="nucleotide sequence ID" value="NZ_BSDP01000001.1"/>
</dbReference>
<dbReference type="InterPro" id="IPR020456">
    <property type="entry name" value="Acylphosphatase"/>
</dbReference>
<dbReference type="PRINTS" id="PR00112">
    <property type="entry name" value="ACYLPHPHTASE"/>
</dbReference>
<dbReference type="Pfam" id="PF00708">
    <property type="entry name" value="Acylphosphatase"/>
    <property type="match status" value="1"/>
</dbReference>
<dbReference type="EC" id="3.6.1.7" evidence="2 5"/>
<dbReference type="InterPro" id="IPR017968">
    <property type="entry name" value="Acylphosphatase_CS"/>
</dbReference>
<comment type="catalytic activity">
    <reaction evidence="4 5">
        <text>an acyl phosphate + H2O = a carboxylate + phosphate + H(+)</text>
        <dbReference type="Rhea" id="RHEA:14965"/>
        <dbReference type="ChEBI" id="CHEBI:15377"/>
        <dbReference type="ChEBI" id="CHEBI:15378"/>
        <dbReference type="ChEBI" id="CHEBI:29067"/>
        <dbReference type="ChEBI" id="CHEBI:43474"/>
        <dbReference type="ChEBI" id="CHEBI:59918"/>
        <dbReference type="EC" id="3.6.1.7"/>
    </reaction>
</comment>
<protein>
    <recommendedName>
        <fullName evidence="3 5">acylphosphatase</fullName>
        <ecNumber evidence="2 5">3.6.1.7</ecNumber>
    </recommendedName>
</protein>
<evidence type="ECO:0000256" key="6">
    <source>
        <dbReference type="RuleBase" id="RU004168"/>
    </source>
</evidence>
<sequence>MTRLRITVTGMVQGVGYRWWTRAEAQRLGVSGWVKNRLDGRVEAEAEGDEQAVAALVDWMRGGPPSATVTAIETAEVPPTGETGFRISV</sequence>
<evidence type="ECO:0000313" key="8">
    <source>
        <dbReference type="EMBL" id="GLI28242.1"/>
    </source>
</evidence>
<feature type="active site" evidence="5">
    <location>
        <position position="36"/>
    </location>
</feature>
<dbReference type="SUPFAM" id="SSF54975">
    <property type="entry name" value="Acylphosphatase/BLUF domain-like"/>
    <property type="match status" value="1"/>
</dbReference>
<feature type="domain" description="Acylphosphatase-like" evidence="7">
    <location>
        <begin position="3"/>
        <end position="89"/>
    </location>
</feature>
<keyword evidence="5" id="KW-0378">Hydrolase</keyword>
<accession>A0A9W6CX58</accession>
<dbReference type="PROSITE" id="PS51160">
    <property type="entry name" value="ACYLPHOSPHATASE_3"/>
    <property type="match status" value="1"/>
</dbReference>
<evidence type="ECO:0000256" key="2">
    <source>
        <dbReference type="ARBA" id="ARBA00012150"/>
    </source>
</evidence>
<evidence type="ECO:0000256" key="4">
    <source>
        <dbReference type="ARBA" id="ARBA00047645"/>
    </source>
</evidence>
<evidence type="ECO:0000259" key="7">
    <source>
        <dbReference type="PROSITE" id="PS51160"/>
    </source>
</evidence>
<dbReference type="Gene3D" id="3.30.70.100">
    <property type="match status" value="1"/>
</dbReference>
<dbReference type="EMBL" id="BSDP01000001">
    <property type="protein sequence ID" value="GLI28242.1"/>
    <property type="molecule type" value="Genomic_DNA"/>
</dbReference>
<dbReference type="AlphaFoldDB" id="A0A9W6CX58"/>
<dbReference type="Proteomes" id="UP001144396">
    <property type="component" value="Unassembled WGS sequence"/>
</dbReference>
<dbReference type="PROSITE" id="PS00151">
    <property type="entry name" value="ACYLPHOSPHATASE_2"/>
    <property type="match status" value="1"/>
</dbReference>
<comment type="similarity">
    <text evidence="1 6">Belongs to the acylphosphatase family.</text>
</comment>
<reference evidence="8" key="1">
    <citation type="submission" date="2022-12" db="EMBL/GenBank/DDBJ databases">
        <title>Reference genome sequencing for broad-spectrum identification of bacterial and archaeal isolates by mass spectrometry.</title>
        <authorList>
            <person name="Sekiguchi Y."/>
            <person name="Tourlousse D.M."/>
        </authorList>
    </citation>
    <scope>NUCLEOTIDE SEQUENCE</scope>
    <source>
        <strain evidence="8">14</strain>
    </source>
</reference>
<evidence type="ECO:0000256" key="3">
    <source>
        <dbReference type="ARBA" id="ARBA00015991"/>
    </source>
</evidence>
<evidence type="ECO:0000256" key="5">
    <source>
        <dbReference type="PROSITE-ProRule" id="PRU00520"/>
    </source>
</evidence>
<dbReference type="GO" id="GO:0003998">
    <property type="term" value="F:acylphosphatase activity"/>
    <property type="evidence" value="ECO:0007669"/>
    <property type="project" value="UniProtKB-EC"/>
</dbReference>
<evidence type="ECO:0000256" key="1">
    <source>
        <dbReference type="ARBA" id="ARBA00005614"/>
    </source>
</evidence>
<dbReference type="InterPro" id="IPR036046">
    <property type="entry name" value="Acylphosphatase-like_dom_sf"/>
</dbReference>
<proteinExistence type="inferred from homology"/>